<organism evidence="2">
    <name type="scientific">uncultured Thermomicrobiales bacterium</name>
    <dbReference type="NCBI Taxonomy" id="1645740"/>
    <lineage>
        <taxon>Bacteria</taxon>
        <taxon>Pseudomonadati</taxon>
        <taxon>Thermomicrobiota</taxon>
        <taxon>Thermomicrobia</taxon>
        <taxon>Thermomicrobiales</taxon>
        <taxon>environmental samples</taxon>
    </lineage>
</organism>
<sequence>MNLPLPDGGRRSGPAGGRPGGGACPVGLAVGRLIVVPRGRVR</sequence>
<gene>
    <name evidence="2" type="ORF">AVDCRST_MAG49-4495</name>
</gene>
<evidence type="ECO:0000256" key="1">
    <source>
        <dbReference type="SAM" id="MobiDB-lite"/>
    </source>
</evidence>
<name>A0A6J4VH34_9BACT</name>
<evidence type="ECO:0000313" key="2">
    <source>
        <dbReference type="EMBL" id="CAA9578327.1"/>
    </source>
</evidence>
<proteinExistence type="predicted"/>
<accession>A0A6J4VH34</accession>
<dbReference type="EMBL" id="CADCWG010000317">
    <property type="protein sequence ID" value="CAA9578327.1"/>
    <property type="molecule type" value="Genomic_DNA"/>
</dbReference>
<protein>
    <submittedName>
        <fullName evidence="2">Uncharacterized protein</fullName>
    </submittedName>
</protein>
<feature type="region of interest" description="Disordered" evidence="1">
    <location>
        <begin position="1"/>
        <end position="24"/>
    </location>
</feature>
<reference evidence="2" key="1">
    <citation type="submission" date="2020-02" db="EMBL/GenBank/DDBJ databases">
        <authorList>
            <person name="Meier V. D."/>
        </authorList>
    </citation>
    <scope>NUCLEOTIDE SEQUENCE</scope>
    <source>
        <strain evidence="2">AVDCRST_MAG49</strain>
    </source>
</reference>
<feature type="compositionally biased region" description="Gly residues" evidence="1">
    <location>
        <begin position="14"/>
        <end position="24"/>
    </location>
</feature>
<dbReference type="AlphaFoldDB" id="A0A6J4VH34"/>